<evidence type="ECO:0000256" key="5">
    <source>
        <dbReference type="ARBA" id="ARBA00022759"/>
    </source>
</evidence>
<protein>
    <recommendedName>
        <fullName evidence="9">CRISPR-associated endoribonuclease Cas2</fullName>
        <ecNumber evidence="9">3.1.-.-</ecNumber>
    </recommendedName>
</protein>
<evidence type="ECO:0000256" key="7">
    <source>
        <dbReference type="ARBA" id="ARBA00022842"/>
    </source>
</evidence>
<accession>A0A096ASZ4</accession>
<sequence>MSEFRLNAYHIMWLFIMFDLPTITTKDKKESARFRKDLEKDGFTMHQFSIYIRYCASLEIAKVHIKRVKSLVPLAGKVSILMVTDKQYSKMINIWGGIKKKSPSTPVQLELF</sequence>
<proteinExistence type="inferred from homology"/>
<evidence type="ECO:0000256" key="4">
    <source>
        <dbReference type="ARBA" id="ARBA00022723"/>
    </source>
</evidence>
<name>A0A096ASZ4_9BACT</name>
<keyword evidence="8 9" id="KW-0051">Antiviral defense</keyword>
<organism evidence="10 11">
    <name type="scientific">Prevotella disiens DNF00882</name>
    <dbReference type="NCBI Taxonomy" id="1401075"/>
    <lineage>
        <taxon>Bacteria</taxon>
        <taxon>Pseudomonadati</taxon>
        <taxon>Bacteroidota</taxon>
        <taxon>Bacteroidia</taxon>
        <taxon>Bacteroidales</taxon>
        <taxon>Prevotellaceae</taxon>
        <taxon>Prevotella</taxon>
    </lineage>
</organism>
<keyword evidence="7 9" id="KW-0460">Magnesium</keyword>
<dbReference type="Proteomes" id="UP000029538">
    <property type="component" value="Unassembled WGS sequence"/>
</dbReference>
<dbReference type="InterPro" id="IPR019199">
    <property type="entry name" value="Virulence_VapD/CRISPR_Cas2"/>
</dbReference>
<comment type="subunit">
    <text evidence="9">Homodimer, forms a heterotetramer with a Cas1 homodimer.</text>
</comment>
<dbReference type="GO" id="GO:0046872">
    <property type="term" value="F:metal ion binding"/>
    <property type="evidence" value="ECO:0007669"/>
    <property type="project" value="UniProtKB-UniRule"/>
</dbReference>
<evidence type="ECO:0000256" key="9">
    <source>
        <dbReference type="HAMAP-Rule" id="MF_01471"/>
    </source>
</evidence>
<evidence type="ECO:0000313" key="11">
    <source>
        <dbReference type="Proteomes" id="UP000029538"/>
    </source>
</evidence>
<evidence type="ECO:0000256" key="2">
    <source>
        <dbReference type="ARBA" id="ARBA00009959"/>
    </source>
</evidence>
<dbReference type="AlphaFoldDB" id="A0A096ASZ4"/>
<evidence type="ECO:0000313" key="10">
    <source>
        <dbReference type="EMBL" id="KGF49865.1"/>
    </source>
</evidence>
<reference evidence="10 11" key="1">
    <citation type="submission" date="2014-07" db="EMBL/GenBank/DDBJ databases">
        <authorList>
            <person name="McCorrison J."/>
            <person name="Sanka R."/>
            <person name="Torralba M."/>
            <person name="Gillis M."/>
            <person name="Haft D.H."/>
            <person name="Methe B."/>
            <person name="Sutton G."/>
            <person name="Nelson K.E."/>
        </authorList>
    </citation>
    <scope>NUCLEOTIDE SEQUENCE [LARGE SCALE GENOMIC DNA]</scope>
    <source>
        <strain evidence="10 11">DNF00882</strain>
    </source>
</reference>
<keyword evidence="4 9" id="KW-0479">Metal-binding</keyword>
<comment type="similarity">
    <text evidence="2 9">Belongs to the CRISPR-associated endoribonuclease Cas2 protein family.</text>
</comment>
<keyword evidence="3 9" id="KW-0540">Nuclease</keyword>
<dbReference type="GO" id="GO:0051607">
    <property type="term" value="P:defense response to virus"/>
    <property type="evidence" value="ECO:0007669"/>
    <property type="project" value="UniProtKB-UniRule"/>
</dbReference>
<dbReference type="EC" id="3.1.-.-" evidence="9"/>
<dbReference type="GO" id="GO:0004521">
    <property type="term" value="F:RNA endonuclease activity"/>
    <property type="evidence" value="ECO:0007669"/>
    <property type="project" value="InterPro"/>
</dbReference>
<comment type="cofactor">
    <cofactor evidence="1 9">
        <name>Mg(2+)</name>
        <dbReference type="ChEBI" id="CHEBI:18420"/>
    </cofactor>
</comment>
<comment type="function">
    <text evidence="9">CRISPR (clustered regularly interspaced short palindromic repeat), is an adaptive immune system that provides protection against mobile genetic elements (viruses, transposable elements and conjugative plasmids). CRISPR clusters contain sequences complementary to antecedent mobile elements and target invading nucleic acids. CRISPR clusters are transcribed and processed into CRISPR RNA (crRNA). Functions as a ssRNA-specific endoribonuclease. Involved in the integration of spacer DNA into the CRISPR cassette.</text>
</comment>
<comment type="caution">
    <text evidence="10">The sequence shown here is derived from an EMBL/GenBank/DDBJ whole genome shotgun (WGS) entry which is preliminary data.</text>
</comment>
<dbReference type="NCBIfam" id="TIGR01573">
    <property type="entry name" value="cas2"/>
    <property type="match status" value="1"/>
</dbReference>
<evidence type="ECO:0000256" key="8">
    <source>
        <dbReference type="ARBA" id="ARBA00023118"/>
    </source>
</evidence>
<dbReference type="HAMAP" id="MF_01471">
    <property type="entry name" value="Cas2"/>
    <property type="match status" value="1"/>
</dbReference>
<feature type="binding site" evidence="9">
    <location>
        <position position="19"/>
    </location>
    <ligand>
        <name>Mg(2+)</name>
        <dbReference type="ChEBI" id="CHEBI:18420"/>
        <note>catalytic</note>
    </ligand>
</feature>
<dbReference type="RefSeq" id="WP_004355440.1">
    <property type="nucleotide sequence ID" value="NZ_JRNR01000024.1"/>
</dbReference>
<dbReference type="GO" id="GO:0016787">
    <property type="term" value="F:hydrolase activity"/>
    <property type="evidence" value="ECO:0007669"/>
    <property type="project" value="UniProtKB-KW"/>
</dbReference>
<keyword evidence="6 9" id="KW-0378">Hydrolase</keyword>
<evidence type="ECO:0000256" key="3">
    <source>
        <dbReference type="ARBA" id="ARBA00022722"/>
    </source>
</evidence>
<dbReference type="EMBL" id="JRNR01000024">
    <property type="protein sequence ID" value="KGF49865.1"/>
    <property type="molecule type" value="Genomic_DNA"/>
</dbReference>
<evidence type="ECO:0000256" key="6">
    <source>
        <dbReference type="ARBA" id="ARBA00022801"/>
    </source>
</evidence>
<dbReference type="InterPro" id="IPR021127">
    <property type="entry name" value="CRISPR_associated_Cas2"/>
</dbReference>
<evidence type="ECO:0000256" key="1">
    <source>
        <dbReference type="ARBA" id="ARBA00001946"/>
    </source>
</evidence>
<dbReference type="Pfam" id="PF09827">
    <property type="entry name" value="CRISPR_Cas2"/>
    <property type="match status" value="1"/>
</dbReference>
<keyword evidence="5 9" id="KW-0255">Endonuclease</keyword>
<dbReference type="GO" id="GO:0043571">
    <property type="term" value="P:maintenance of CRISPR repeat elements"/>
    <property type="evidence" value="ECO:0007669"/>
    <property type="project" value="UniProtKB-UniRule"/>
</dbReference>
<gene>
    <name evidence="9" type="primary">cas2</name>
    <name evidence="10" type="ORF">HMPREF0654_03650</name>
</gene>
<dbReference type="SUPFAM" id="SSF143430">
    <property type="entry name" value="TTP0101/SSO1404-like"/>
    <property type="match status" value="1"/>
</dbReference>